<dbReference type="EnsemblPlants" id="evm.model.06.590">
    <property type="protein sequence ID" value="cds.evm.model.06.590"/>
    <property type="gene ID" value="evm.TU.06.590"/>
</dbReference>
<feature type="region of interest" description="Disordered" evidence="1">
    <location>
        <begin position="25"/>
        <end position="49"/>
    </location>
</feature>
<dbReference type="Proteomes" id="UP000596661">
    <property type="component" value="Chromosome 6"/>
</dbReference>
<dbReference type="InterPro" id="IPR036691">
    <property type="entry name" value="Endo/exonu/phosph_ase_sf"/>
</dbReference>
<organism evidence="2 3">
    <name type="scientific">Cannabis sativa</name>
    <name type="common">Hemp</name>
    <name type="synonym">Marijuana</name>
    <dbReference type="NCBI Taxonomy" id="3483"/>
    <lineage>
        <taxon>Eukaryota</taxon>
        <taxon>Viridiplantae</taxon>
        <taxon>Streptophyta</taxon>
        <taxon>Embryophyta</taxon>
        <taxon>Tracheophyta</taxon>
        <taxon>Spermatophyta</taxon>
        <taxon>Magnoliopsida</taxon>
        <taxon>eudicotyledons</taxon>
        <taxon>Gunneridae</taxon>
        <taxon>Pentapetalae</taxon>
        <taxon>rosids</taxon>
        <taxon>fabids</taxon>
        <taxon>Rosales</taxon>
        <taxon>Cannabaceae</taxon>
        <taxon>Cannabis</taxon>
    </lineage>
</organism>
<dbReference type="Gene3D" id="3.60.10.10">
    <property type="entry name" value="Endonuclease/exonuclease/phosphatase"/>
    <property type="match status" value="1"/>
</dbReference>
<dbReference type="InterPro" id="IPR040256">
    <property type="entry name" value="At4g02000-like"/>
</dbReference>
<evidence type="ECO:0000313" key="2">
    <source>
        <dbReference type="EnsemblPlants" id="cds.evm.model.06.590"/>
    </source>
</evidence>
<dbReference type="AlphaFoldDB" id="A0A803PZ02"/>
<evidence type="ECO:0000256" key="1">
    <source>
        <dbReference type="SAM" id="MobiDB-lite"/>
    </source>
</evidence>
<dbReference type="PANTHER" id="PTHR31286:SF167">
    <property type="entry name" value="OS09G0268800 PROTEIN"/>
    <property type="match status" value="1"/>
</dbReference>
<proteinExistence type="predicted"/>
<dbReference type="PANTHER" id="PTHR31286">
    <property type="entry name" value="GLYCINE-RICH CELL WALL STRUCTURAL PROTEIN 1.8-LIKE"/>
    <property type="match status" value="1"/>
</dbReference>
<reference evidence="2" key="2">
    <citation type="submission" date="2021-03" db="UniProtKB">
        <authorList>
            <consortium name="EnsemblPlants"/>
        </authorList>
    </citation>
    <scope>IDENTIFICATION</scope>
</reference>
<protein>
    <recommendedName>
        <fullName evidence="4">CCHC-type domain-containing protein</fullName>
    </recommendedName>
</protein>
<sequence>MNKVSSPFPVSSHFLTSRFHMVKPLPSSRSHDHGGSDLSSTESQGSSSLPSRVDVISLIQPNHPNRISNNSGHLPILQIRTDINEALTSIEFLFQKSQFTVKSPQENWDFIDKFSYIITDRSNGLFLVEFGCDGDRRRVLLQQPWTYLNQAILMDIPNSLDVLNGDRLLKIPLWVQVFNTPFLKRSEELAVLISSSLGHLLEPLPRGIPIHFSGIDKVVLLELKYENLTDICFYCGRMGHSYNKGCLDYMKACDEAPYPPELRYDIKTISGKVKVTTNAFLCPEQLNFANPPVASFMTTNQASAVCVAPPENTPPFPTYGSLESCPPHGQTQQVDSLKPHTWKILNRIGRDNHRDPWLIIGDFNAFLFSQDKKGGNPDRVPSSDFMQLLDAFNLSPLDHKGPLLTWNNNVPSPKNIQERHLPTQGHKPNDKSKQFHFENVWLKDPNWPQIFDLSWTSSTSHQEAIPKLIATHTACARSLNSWNHKKEFNFKKHISKLEKDLEAARSPTLWDDQAIVKIKDLQSNLDALLYKEETYWKQRARTQWLAQGDKNTKFFHRFASHRKKINKIQNLLSASGGTISDEEDIIHEIESHFGLLFTSTNPSEEDTQRALEGISCTLFDADRSLLDEEFSAEEIGKAFFQLPLDKAPGLDGFNSNFYKAN</sequence>
<reference evidence="2" key="1">
    <citation type="submission" date="2018-11" db="EMBL/GenBank/DDBJ databases">
        <authorList>
            <person name="Grassa J C."/>
        </authorList>
    </citation>
    <scope>NUCLEOTIDE SEQUENCE [LARGE SCALE GENOMIC DNA]</scope>
</reference>
<keyword evidence="3" id="KW-1185">Reference proteome</keyword>
<evidence type="ECO:0000313" key="3">
    <source>
        <dbReference type="Proteomes" id="UP000596661"/>
    </source>
</evidence>
<accession>A0A803PZ02</accession>
<dbReference type="SUPFAM" id="SSF56219">
    <property type="entry name" value="DNase I-like"/>
    <property type="match status" value="1"/>
</dbReference>
<feature type="compositionally biased region" description="Low complexity" evidence="1">
    <location>
        <begin position="36"/>
        <end position="49"/>
    </location>
</feature>
<name>A0A803PZ02_CANSA</name>
<dbReference type="Gramene" id="evm.model.06.590">
    <property type="protein sequence ID" value="cds.evm.model.06.590"/>
    <property type="gene ID" value="evm.TU.06.590"/>
</dbReference>
<evidence type="ECO:0008006" key="4">
    <source>
        <dbReference type="Google" id="ProtNLM"/>
    </source>
</evidence>
<dbReference type="EMBL" id="UZAU01000570">
    <property type="status" value="NOT_ANNOTATED_CDS"/>
    <property type="molecule type" value="Genomic_DNA"/>
</dbReference>